<proteinExistence type="predicted"/>
<name>A0A016VTE9_9BILA</name>
<comment type="caution">
    <text evidence="2">The sequence shown here is derived from an EMBL/GenBank/DDBJ whole genome shotgun (WGS) entry which is preliminary data.</text>
</comment>
<keyword evidence="3" id="KW-1185">Reference proteome</keyword>
<accession>A0A016VTE9</accession>
<sequence length="67" mass="7763">MSIAGLMRGTLIHQTLYLLLCYYAFQNWNCDLEKEARDIIAGGCYDYIDEPPVTNDKARVYMTYGFL</sequence>
<organism evidence="2 3">
    <name type="scientific">Ancylostoma ceylanicum</name>
    <dbReference type="NCBI Taxonomy" id="53326"/>
    <lineage>
        <taxon>Eukaryota</taxon>
        <taxon>Metazoa</taxon>
        <taxon>Ecdysozoa</taxon>
        <taxon>Nematoda</taxon>
        <taxon>Chromadorea</taxon>
        <taxon>Rhabditida</taxon>
        <taxon>Rhabditina</taxon>
        <taxon>Rhabditomorpha</taxon>
        <taxon>Strongyloidea</taxon>
        <taxon>Ancylostomatidae</taxon>
        <taxon>Ancylostomatinae</taxon>
        <taxon>Ancylostoma</taxon>
    </lineage>
</organism>
<dbReference type="Proteomes" id="UP000024635">
    <property type="component" value="Unassembled WGS sequence"/>
</dbReference>
<feature type="signal peptide" evidence="1">
    <location>
        <begin position="1"/>
        <end position="21"/>
    </location>
</feature>
<feature type="chain" id="PRO_5001490495" evidence="1">
    <location>
        <begin position="22"/>
        <end position="67"/>
    </location>
</feature>
<dbReference type="AlphaFoldDB" id="A0A016VTE9"/>
<keyword evidence="1" id="KW-0732">Signal</keyword>
<gene>
    <name evidence="2" type="primary">Acey_s0005.g2402</name>
    <name evidence="2" type="ORF">Y032_0005g2402</name>
</gene>
<dbReference type="EMBL" id="JARK01001341">
    <property type="protein sequence ID" value="EYC30023.1"/>
    <property type="molecule type" value="Genomic_DNA"/>
</dbReference>
<protein>
    <submittedName>
        <fullName evidence="2">Uncharacterized protein</fullName>
    </submittedName>
</protein>
<evidence type="ECO:0000313" key="3">
    <source>
        <dbReference type="Proteomes" id="UP000024635"/>
    </source>
</evidence>
<evidence type="ECO:0000313" key="2">
    <source>
        <dbReference type="EMBL" id="EYC30023.1"/>
    </source>
</evidence>
<reference evidence="3" key="1">
    <citation type="journal article" date="2015" name="Nat. Genet.">
        <title>The genome and transcriptome of the zoonotic hookworm Ancylostoma ceylanicum identify infection-specific gene families.</title>
        <authorList>
            <person name="Schwarz E.M."/>
            <person name="Hu Y."/>
            <person name="Antoshechkin I."/>
            <person name="Miller M.M."/>
            <person name="Sternberg P.W."/>
            <person name="Aroian R.V."/>
        </authorList>
    </citation>
    <scope>NUCLEOTIDE SEQUENCE</scope>
    <source>
        <strain evidence="3">HY135</strain>
    </source>
</reference>
<evidence type="ECO:0000256" key="1">
    <source>
        <dbReference type="SAM" id="SignalP"/>
    </source>
</evidence>